<protein>
    <submittedName>
        <fullName evidence="2">Uncharacterized protein</fullName>
    </submittedName>
</protein>
<dbReference type="GeneID" id="16996512"/>
<feature type="region of interest" description="Disordered" evidence="1">
    <location>
        <begin position="66"/>
        <end position="112"/>
    </location>
</feature>
<dbReference type="Gramene" id="CMQ072CT">
    <property type="protein sequence ID" value="CMQ072CT"/>
    <property type="gene ID" value="CMQ072C"/>
</dbReference>
<dbReference type="RefSeq" id="XP_005538030.1">
    <property type="nucleotide sequence ID" value="XM_005537973.1"/>
</dbReference>
<dbReference type="HOGENOM" id="CLU_421727_0_0_1"/>
<dbReference type="EMBL" id="AP006499">
    <property type="protein sequence ID" value="BAM81994.1"/>
    <property type="molecule type" value="Genomic_DNA"/>
</dbReference>
<sequence>MANSLGLPAVPLEPRLVPDAATWLSERFSNDDEEEVTRLEEAVCLQLAALRALRAPLPQGIAVYRCRAPGSPSRSADASSSRGTRSVRRTVQLRQRTRSAYRQASGTTAANTGLRTNLDTSIGAVDEHINDELIDSQELEEASTGETEPRPAHRATTVAHRVFIPPRYVLPHHALIYEHTDWYRERVRLAMETNSGQYASAEASSGRAPAPRALTVFPAPAGRDRETDSSPRRPRERRFRTRFSGQREGILEDALATILFRDERTGAGTPPAAEMPLDRQLDRGPGLPDSAERLPAPLLGYREEVRSHQRRAYAQREAFGSPPTSMVLSDWLESRRRDVADPGSVSPADAMSLWSAPRAPQRHIPGRGDAALGVYREPRTGQRSLQRRSTEVLSTSVDTGRIRGPITANESAPELLHSPPFRAGSIGDDSFDAGSLRLTARGPSRARLSGHVASRTRGLPVDHISPADASLPLDESLQTDETSGRVHGRAALHRMRRSGRELDVSSVADTFHSTSAGSASHHAWTRAPMDTARSTSTAFASPLTLEHRDSAGSSPGDFVVNDWMSAGDRSSRTDQSRGGFRTGTGSAGDTTTIEALGGRRHRGPRDLVVRIEETLRTRAWERSTSADASARASGTARAQVRNERRHLDSS</sequence>
<name>M1VA96_CYAM1</name>
<feature type="compositionally biased region" description="Basic and acidic residues" evidence="1">
    <location>
        <begin position="222"/>
        <end position="233"/>
    </location>
</feature>
<evidence type="ECO:0000313" key="2">
    <source>
        <dbReference type="EMBL" id="BAM81994.1"/>
    </source>
</evidence>
<feature type="compositionally biased region" description="Basic and acidic residues" evidence="1">
    <location>
        <begin position="640"/>
        <end position="650"/>
    </location>
</feature>
<feature type="compositionally biased region" description="Low complexity" evidence="1">
    <location>
        <begin position="622"/>
        <end position="638"/>
    </location>
</feature>
<organism evidence="2 3">
    <name type="scientific">Cyanidioschyzon merolae (strain NIES-3377 / 10D)</name>
    <name type="common">Unicellular red alga</name>
    <dbReference type="NCBI Taxonomy" id="280699"/>
    <lineage>
        <taxon>Eukaryota</taxon>
        <taxon>Rhodophyta</taxon>
        <taxon>Bangiophyceae</taxon>
        <taxon>Cyanidiales</taxon>
        <taxon>Cyanidiaceae</taxon>
        <taxon>Cyanidioschyzon</taxon>
    </lineage>
</organism>
<feature type="region of interest" description="Disordered" evidence="1">
    <location>
        <begin position="619"/>
        <end position="650"/>
    </location>
</feature>
<reference evidence="2 3" key="1">
    <citation type="journal article" date="2004" name="Nature">
        <title>Genome sequence of the ultrasmall unicellular red alga Cyanidioschyzon merolae 10D.</title>
        <authorList>
            <person name="Matsuzaki M."/>
            <person name="Misumi O."/>
            <person name="Shin-i T."/>
            <person name="Maruyama S."/>
            <person name="Takahara M."/>
            <person name="Miyagishima S."/>
            <person name="Mori T."/>
            <person name="Nishida K."/>
            <person name="Yagisawa F."/>
            <person name="Nishida K."/>
            <person name="Yoshida Y."/>
            <person name="Nishimura Y."/>
            <person name="Nakao S."/>
            <person name="Kobayashi T."/>
            <person name="Momoyama Y."/>
            <person name="Higashiyama T."/>
            <person name="Minoda A."/>
            <person name="Sano M."/>
            <person name="Nomoto H."/>
            <person name="Oishi K."/>
            <person name="Hayashi H."/>
            <person name="Ohta F."/>
            <person name="Nishizaka S."/>
            <person name="Haga S."/>
            <person name="Miura S."/>
            <person name="Morishita T."/>
            <person name="Kabeya Y."/>
            <person name="Terasawa K."/>
            <person name="Suzuki Y."/>
            <person name="Ishii Y."/>
            <person name="Asakawa S."/>
            <person name="Takano H."/>
            <person name="Ohta N."/>
            <person name="Kuroiwa H."/>
            <person name="Tanaka K."/>
            <person name="Shimizu N."/>
            <person name="Sugano S."/>
            <person name="Sato N."/>
            <person name="Nozaki H."/>
            <person name="Ogasawara N."/>
            <person name="Kohara Y."/>
            <person name="Kuroiwa T."/>
        </authorList>
    </citation>
    <scope>NUCLEOTIDE SEQUENCE [LARGE SCALE GENOMIC DNA]</scope>
    <source>
        <strain evidence="2 3">10D</strain>
    </source>
</reference>
<dbReference type="AlphaFoldDB" id="M1VA96"/>
<dbReference type="OrthoDB" id="10690308at2759"/>
<reference evidence="2 3" key="2">
    <citation type="journal article" date="2007" name="BMC Biol.">
        <title>A 100%-complete sequence reveals unusually simple genomic features in the hot-spring red alga Cyanidioschyzon merolae.</title>
        <authorList>
            <person name="Nozaki H."/>
            <person name="Takano H."/>
            <person name="Misumi O."/>
            <person name="Terasawa K."/>
            <person name="Matsuzaki M."/>
            <person name="Maruyama S."/>
            <person name="Nishida K."/>
            <person name="Yagisawa F."/>
            <person name="Yoshida Y."/>
            <person name="Fujiwara T."/>
            <person name="Takio S."/>
            <person name="Tamura K."/>
            <person name="Chung S.J."/>
            <person name="Nakamura S."/>
            <person name="Kuroiwa H."/>
            <person name="Tanaka K."/>
            <person name="Sato N."/>
            <person name="Kuroiwa T."/>
        </authorList>
    </citation>
    <scope>NUCLEOTIDE SEQUENCE [LARGE SCALE GENOMIC DNA]</scope>
    <source>
        <strain evidence="2 3">10D</strain>
    </source>
</reference>
<evidence type="ECO:0000256" key="1">
    <source>
        <dbReference type="SAM" id="MobiDB-lite"/>
    </source>
</evidence>
<feature type="region of interest" description="Disordered" evidence="1">
    <location>
        <begin position="217"/>
        <end position="238"/>
    </location>
</feature>
<feature type="compositionally biased region" description="Low complexity" evidence="1">
    <location>
        <begin position="67"/>
        <end position="94"/>
    </location>
</feature>
<dbReference type="KEGG" id="cme:CYME_CMQ072C"/>
<feature type="region of interest" description="Disordered" evidence="1">
    <location>
        <begin position="447"/>
        <end position="469"/>
    </location>
</feature>
<feature type="compositionally biased region" description="Polar residues" evidence="1">
    <location>
        <begin position="100"/>
        <end position="112"/>
    </location>
</feature>
<keyword evidence="3" id="KW-1185">Reference proteome</keyword>
<proteinExistence type="predicted"/>
<gene>
    <name evidence="2" type="ORF">CYME_CMQ072C</name>
</gene>
<accession>M1VA96</accession>
<dbReference type="Proteomes" id="UP000007014">
    <property type="component" value="Chromosome 17"/>
</dbReference>
<evidence type="ECO:0000313" key="3">
    <source>
        <dbReference type="Proteomes" id="UP000007014"/>
    </source>
</evidence>
<feature type="region of interest" description="Disordered" evidence="1">
    <location>
        <begin position="380"/>
        <end position="405"/>
    </location>
</feature>
<feature type="region of interest" description="Disordered" evidence="1">
    <location>
        <begin position="566"/>
        <end position="592"/>
    </location>
</feature>